<dbReference type="eggNOG" id="KOG3681">
    <property type="taxonomic scope" value="Eukaryota"/>
</dbReference>
<dbReference type="OMA" id="ANNLCEL"/>
<dbReference type="Proteomes" id="UP000053201">
    <property type="component" value="Unassembled WGS sequence"/>
</dbReference>
<organism evidence="5 6">
    <name type="scientific">Spizellomyces punctatus (strain DAOM BR117)</name>
    <dbReference type="NCBI Taxonomy" id="645134"/>
    <lineage>
        <taxon>Eukaryota</taxon>
        <taxon>Fungi</taxon>
        <taxon>Fungi incertae sedis</taxon>
        <taxon>Chytridiomycota</taxon>
        <taxon>Chytridiomycota incertae sedis</taxon>
        <taxon>Chytridiomycetes</taxon>
        <taxon>Spizellomycetales</taxon>
        <taxon>Spizellomycetaceae</taxon>
        <taxon>Spizellomyces</taxon>
    </lineage>
</organism>
<gene>
    <name evidence="5" type="ORF">SPPG_03801</name>
</gene>
<dbReference type="VEuPathDB" id="FungiDB:SPPG_03801"/>
<dbReference type="GeneID" id="27687289"/>
<keyword evidence="6" id="KW-1185">Reference proteome</keyword>
<dbReference type="InterPro" id="IPR017997">
    <property type="entry name" value="Vinculin"/>
</dbReference>
<dbReference type="GO" id="GO:0005737">
    <property type="term" value="C:cytoplasm"/>
    <property type="evidence" value="ECO:0007669"/>
    <property type="project" value="UniProtKB-SubCell"/>
</dbReference>
<evidence type="ECO:0000256" key="3">
    <source>
        <dbReference type="ARBA" id="ARBA00022490"/>
    </source>
</evidence>
<dbReference type="SUPFAM" id="SSF47220">
    <property type="entry name" value="alpha-catenin/vinculin-like"/>
    <property type="match status" value="3"/>
</dbReference>
<dbReference type="STRING" id="645134.A0A0L0HHW5"/>
<name>A0A0L0HHW5_SPIPD</name>
<dbReference type="GO" id="GO:0051015">
    <property type="term" value="F:actin filament binding"/>
    <property type="evidence" value="ECO:0007669"/>
    <property type="project" value="InterPro"/>
</dbReference>
<dbReference type="PANTHER" id="PTHR46180">
    <property type="entry name" value="VINCULIN"/>
    <property type="match status" value="1"/>
</dbReference>
<evidence type="ECO:0000256" key="4">
    <source>
        <dbReference type="ARBA" id="ARBA00023203"/>
    </source>
</evidence>
<dbReference type="Gene3D" id="1.20.120.230">
    <property type="entry name" value="Alpha-catenin/vinculin-like"/>
    <property type="match status" value="2"/>
</dbReference>
<dbReference type="EMBL" id="KQ257455">
    <property type="protein sequence ID" value="KND00678.1"/>
    <property type="molecule type" value="Genomic_DNA"/>
</dbReference>
<dbReference type="OrthoDB" id="29742at2759"/>
<protein>
    <submittedName>
        <fullName evidence="5">Uncharacterized protein</fullName>
    </submittedName>
</protein>
<keyword evidence="3" id="KW-0963">Cytoplasm</keyword>
<evidence type="ECO:0000313" key="5">
    <source>
        <dbReference type="EMBL" id="KND00678.1"/>
    </source>
</evidence>
<evidence type="ECO:0000313" key="6">
    <source>
        <dbReference type="Proteomes" id="UP000053201"/>
    </source>
</evidence>
<dbReference type="InterPro" id="IPR006077">
    <property type="entry name" value="Vinculin/catenin"/>
</dbReference>
<dbReference type="RefSeq" id="XP_016608717.1">
    <property type="nucleotide sequence ID" value="XM_016752048.1"/>
</dbReference>
<accession>A0A0L0HHW5</accession>
<evidence type="ECO:0000256" key="1">
    <source>
        <dbReference type="ARBA" id="ARBA00004496"/>
    </source>
</evidence>
<evidence type="ECO:0000256" key="2">
    <source>
        <dbReference type="ARBA" id="ARBA00008376"/>
    </source>
</evidence>
<sequence length="863" mass="92627">MHTTTSKTVLSPLAEAVSSLIVIVSDAETEGTPMPDLSALASGVESQIANLVSVGKKIQDQPSADEIMKRDMPLACEGVTKAAALLVESTQGLVSDPYSQSGRQGLLDAVKGILSGTTQVLNVFDDAEVRKILSACTLLRNLLYTITLGPPSPTDAQSYVQTIAQASQTIVVLAQLTNKRVAELLYPVLQTRLKTAIVALTKQSPGLIGVCKLCLMHPGKEGTKNARKETCERLVDVVKEIEVVVQFTTEEEGLAMEIGEVGKLRKALAEEYVPKIFRGLQSGSTQDVHGAITEQSDAIGAIIQHAQDQIKGLKDPLQKAACETLVTELTNSETRLQKALKDYSAKPTPETERALRTALDNLTARTEALQTGLNKSIVSEAGSVIANVGSTTQPGTLLTHIHESAKKGDTKAVQEGLERFEGESAKLYALATTAMDTVCRTHPQLAQELKVARDRLKGLTSGLKGATELLVANPADAATQEHYKAVVAAWEDGVKDVQRLMVGQEGVFKAHELVSGAKNGFEHHARALAAVASKGDIRSTHQEAALLVSAAHQFVAVARKEAENTEDAGYRKELDAKIKQVETILPQLLSGAELVLNSLTASSLDAALELGSIVRDLASHLTGLGDVIRNYKGGNELIEDTNTQESEPQEETNVKSAKHALDELVETLQDVVIVEEEKPVLLSEEEAKAEPIKAAGQELKVEASNWTSTQNPIVHAVTIMSQNLLDLSALHTQLRTSAQPATKKAFIASAQQITSQAMTVSQSARPIIEACTDRRLRAQLLACSDKIQTLGQQLKIVAAVKASAPMDRDRDAQLVACAANLMGAVKGCLRDCESASLRISPSVLERIGVRFRRQLYRAKQFGQ</sequence>
<dbReference type="Pfam" id="PF01044">
    <property type="entry name" value="Vinculin"/>
    <property type="match status" value="1"/>
</dbReference>
<dbReference type="InParanoid" id="A0A0L0HHW5"/>
<dbReference type="GO" id="GO:0007155">
    <property type="term" value="P:cell adhesion"/>
    <property type="evidence" value="ECO:0007669"/>
    <property type="project" value="InterPro"/>
</dbReference>
<dbReference type="Gene3D" id="1.20.120.810">
    <property type="entry name" value="Vinculin, Vh2 four-helix bundle"/>
    <property type="match status" value="2"/>
</dbReference>
<proteinExistence type="inferred from homology"/>
<keyword evidence="4" id="KW-0009">Actin-binding</keyword>
<comment type="similarity">
    <text evidence="2">Belongs to the vinculin/alpha-catenin family.</text>
</comment>
<dbReference type="AlphaFoldDB" id="A0A0L0HHW5"/>
<dbReference type="InterPro" id="IPR036723">
    <property type="entry name" value="Alpha-catenin/vinculin-like_sf"/>
</dbReference>
<comment type="subcellular location">
    <subcellularLocation>
        <location evidence="1">Cytoplasm</location>
    </subcellularLocation>
</comment>
<reference evidence="5 6" key="1">
    <citation type="submission" date="2009-08" db="EMBL/GenBank/DDBJ databases">
        <title>The Genome Sequence of Spizellomyces punctatus strain DAOM BR117.</title>
        <authorList>
            <consortium name="The Broad Institute Genome Sequencing Platform"/>
            <person name="Russ C."/>
            <person name="Cuomo C."/>
            <person name="Shea T."/>
            <person name="Young S.K."/>
            <person name="Zeng Q."/>
            <person name="Koehrsen M."/>
            <person name="Haas B."/>
            <person name="Borodovsky M."/>
            <person name="Guigo R."/>
            <person name="Alvarado L."/>
            <person name="Berlin A."/>
            <person name="Bochicchio J."/>
            <person name="Borenstein D."/>
            <person name="Chapman S."/>
            <person name="Chen Z."/>
            <person name="Engels R."/>
            <person name="Freedman E."/>
            <person name="Gellesch M."/>
            <person name="Goldberg J."/>
            <person name="Griggs A."/>
            <person name="Gujja S."/>
            <person name="Heiman D."/>
            <person name="Hepburn T."/>
            <person name="Howarth C."/>
            <person name="Jen D."/>
            <person name="Larson L."/>
            <person name="Lewis B."/>
            <person name="Mehta T."/>
            <person name="Park D."/>
            <person name="Pearson M."/>
            <person name="Roberts A."/>
            <person name="Saif S."/>
            <person name="Shenoy N."/>
            <person name="Sisk P."/>
            <person name="Stolte C."/>
            <person name="Sykes S."/>
            <person name="Thomson T."/>
            <person name="Walk T."/>
            <person name="White J."/>
            <person name="Yandava C."/>
            <person name="Burger G."/>
            <person name="Gray M.W."/>
            <person name="Holland P.W.H."/>
            <person name="King N."/>
            <person name="Lang F.B.F."/>
            <person name="Roger A.J."/>
            <person name="Ruiz-Trillo I."/>
            <person name="Lander E."/>
            <person name="Nusbaum C."/>
        </authorList>
    </citation>
    <scope>NUCLEOTIDE SEQUENCE [LARGE SCALE GENOMIC DNA]</scope>
    <source>
        <strain evidence="5 6">DAOM BR117</strain>
    </source>
</reference>